<accession>A0A7J9F2C4</accession>
<reference evidence="1 2" key="1">
    <citation type="journal article" date="2019" name="Genome Biol. Evol.">
        <title>Insights into the evolution of the New World diploid cottons (Gossypium, subgenus Houzingenia) based on genome sequencing.</title>
        <authorList>
            <person name="Grover C.E."/>
            <person name="Arick M.A. 2nd"/>
            <person name="Thrash A."/>
            <person name="Conover J.L."/>
            <person name="Sanders W.S."/>
            <person name="Peterson D.G."/>
            <person name="Frelichowski J.E."/>
            <person name="Scheffler J.A."/>
            <person name="Scheffler B.E."/>
            <person name="Wendel J.F."/>
        </authorList>
    </citation>
    <scope>NUCLEOTIDE SEQUENCE [LARGE SCALE GENOMIC DNA]</scope>
    <source>
        <strain evidence="1">8</strain>
        <tissue evidence="1">Leaf</tissue>
    </source>
</reference>
<comment type="caution">
    <text evidence="1">The sequence shown here is derived from an EMBL/GenBank/DDBJ whole genome shotgun (WGS) entry which is preliminary data.</text>
</comment>
<keyword evidence="2" id="KW-1185">Reference proteome</keyword>
<evidence type="ECO:0008006" key="3">
    <source>
        <dbReference type="Google" id="ProtNLM"/>
    </source>
</evidence>
<gene>
    <name evidence="1" type="ORF">Gotri_003697</name>
</gene>
<proteinExistence type="predicted"/>
<organism evidence="1 2">
    <name type="scientific">Gossypium trilobum</name>
    <dbReference type="NCBI Taxonomy" id="34281"/>
    <lineage>
        <taxon>Eukaryota</taxon>
        <taxon>Viridiplantae</taxon>
        <taxon>Streptophyta</taxon>
        <taxon>Embryophyta</taxon>
        <taxon>Tracheophyta</taxon>
        <taxon>Spermatophyta</taxon>
        <taxon>Magnoliopsida</taxon>
        <taxon>eudicotyledons</taxon>
        <taxon>Gunneridae</taxon>
        <taxon>Pentapetalae</taxon>
        <taxon>rosids</taxon>
        <taxon>malvids</taxon>
        <taxon>Malvales</taxon>
        <taxon>Malvaceae</taxon>
        <taxon>Malvoideae</taxon>
        <taxon>Gossypium</taxon>
    </lineage>
</organism>
<sequence>MAKVTARFHGVQFTSEIGCKGMGKNFFGCRFEYTVRQGNSIAHALVEEGMRRLDDYFWVEDAPRKAKELADFDR</sequence>
<protein>
    <recommendedName>
        <fullName evidence="3">RNase H type-1 domain-containing protein</fullName>
    </recommendedName>
</protein>
<evidence type="ECO:0000313" key="1">
    <source>
        <dbReference type="EMBL" id="MBA0779447.1"/>
    </source>
</evidence>
<dbReference type="AlphaFoldDB" id="A0A7J9F2C4"/>
<evidence type="ECO:0000313" key="2">
    <source>
        <dbReference type="Proteomes" id="UP000593568"/>
    </source>
</evidence>
<dbReference type="Proteomes" id="UP000593568">
    <property type="component" value="Unassembled WGS sequence"/>
</dbReference>
<dbReference type="EMBL" id="JABEZW010000011">
    <property type="protein sequence ID" value="MBA0779447.1"/>
    <property type="molecule type" value="Genomic_DNA"/>
</dbReference>
<name>A0A7J9F2C4_9ROSI</name>